<evidence type="ECO:0000256" key="5">
    <source>
        <dbReference type="ARBA" id="ARBA00023125"/>
    </source>
</evidence>
<dbReference type="AlphaFoldDB" id="A0A9Q1KMR2"/>
<organism evidence="12 13">
    <name type="scientific">Carnegiea gigantea</name>
    <dbReference type="NCBI Taxonomy" id="171969"/>
    <lineage>
        <taxon>Eukaryota</taxon>
        <taxon>Viridiplantae</taxon>
        <taxon>Streptophyta</taxon>
        <taxon>Embryophyta</taxon>
        <taxon>Tracheophyta</taxon>
        <taxon>Spermatophyta</taxon>
        <taxon>Magnoliopsida</taxon>
        <taxon>eudicotyledons</taxon>
        <taxon>Gunneridae</taxon>
        <taxon>Pentapetalae</taxon>
        <taxon>Caryophyllales</taxon>
        <taxon>Cactineae</taxon>
        <taxon>Cactaceae</taxon>
        <taxon>Cactoideae</taxon>
        <taxon>Echinocereeae</taxon>
        <taxon>Carnegiea</taxon>
    </lineage>
</organism>
<keyword evidence="13" id="KW-1185">Reference proteome</keyword>
<dbReference type="InterPro" id="IPR003851">
    <property type="entry name" value="Znf_Dof"/>
</dbReference>
<dbReference type="PANTHER" id="PTHR31992:SF345">
    <property type="entry name" value="DOF ZINC FINGER PROTEIN"/>
    <property type="match status" value="1"/>
</dbReference>
<reference evidence="12" key="1">
    <citation type="submission" date="2022-04" db="EMBL/GenBank/DDBJ databases">
        <title>Carnegiea gigantea Genome sequencing and assembly v2.</title>
        <authorList>
            <person name="Copetti D."/>
            <person name="Sanderson M.J."/>
            <person name="Burquez A."/>
            <person name="Wojciechowski M.F."/>
        </authorList>
    </citation>
    <scope>NUCLEOTIDE SEQUENCE</scope>
    <source>
        <strain evidence="12">SGP5-SGP5p</strain>
        <tissue evidence="12">Aerial part</tissue>
    </source>
</reference>
<feature type="region of interest" description="Disordered" evidence="10">
    <location>
        <begin position="66"/>
        <end position="112"/>
    </location>
</feature>
<keyword evidence="5 8" id="KW-0238">DNA-binding</keyword>
<keyword evidence="4 9" id="KW-0805">Transcription regulation</keyword>
<dbReference type="PROSITE" id="PS50884">
    <property type="entry name" value="ZF_DOF_2"/>
    <property type="match status" value="1"/>
</dbReference>
<feature type="domain" description="Dof-type" evidence="11">
    <location>
        <begin position="22"/>
        <end position="76"/>
    </location>
</feature>
<evidence type="ECO:0000259" key="11">
    <source>
        <dbReference type="PROSITE" id="PS50884"/>
    </source>
</evidence>
<dbReference type="OrthoDB" id="1927254at2759"/>
<dbReference type="PROSITE" id="PS01361">
    <property type="entry name" value="ZF_DOF_1"/>
    <property type="match status" value="1"/>
</dbReference>
<gene>
    <name evidence="12" type="ORF">Cgig2_000904</name>
</gene>
<evidence type="ECO:0000256" key="9">
    <source>
        <dbReference type="RuleBase" id="RU369094"/>
    </source>
</evidence>
<comment type="subcellular location">
    <subcellularLocation>
        <location evidence="8 9">Nucleus</location>
    </subcellularLocation>
</comment>
<keyword evidence="7 8" id="KW-0539">Nucleus</keyword>
<keyword evidence="3 9" id="KW-0862">Zinc</keyword>
<comment type="caution">
    <text evidence="12">The sequence shown here is derived from an EMBL/GenBank/DDBJ whole genome shotgun (WGS) entry which is preliminary data.</text>
</comment>
<dbReference type="GO" id="GO:0005634">
    <property type="term" value="C:nucleus"/>
    <property type="evidence" value="ECO:0007669"/>
    <property type="project" value="UniProtKB-SubCell"/>
</dbReference>
<dbReference type="GO" id="GO:0003677">
    <property type="term" value="F:DNA binding"/>
    <property type="evidence" value="ECO:0007669"/>
    <property type="project" value="UniProtKB-UniRule"/>
</dbReference>
<evidence type="ECO:0000313" key="12">
    <source>
        <dbReference type="EMBL" id="KAJ8446107.1"/>
    </source>
</evidence>
<comment type="function">
    <text evidence="9">Transcription factor that binds specifically to a 5'-AA[AG]G-3' consensus core sequence.</text>
</comment>
<keyword evidence="1 9" id="KW-0479">Metal-binding</keyword>
<evidence type="ECO:0000256" key="3">
    <source>
        <dbReference type="ARBA" id="ARBA00022833"/>
    </source>
</evidence>
<keyword evidence="2 8" id="KW-0863">Zinc-finger</keyword>
<dbReference type="InterPro" id="IPR045174">
    <property type="entry name" value="Dof"/>
</dbReference>
<protein>
    <recommendedName>
        <fullName evidence="9">Dof zinc finger protein</fullName>
    </recommendedName>
</protein>
<evidence type="ECO:0000256" key="6">
    <source>
        <dbReference type="ARBA" id="ARBA00023163"/>
    </source>
</evidence>
<evidence type="ECO:0000313" key="13">
    <source>
        <dbReference type="Proteomes" id="UP001153076"/>
    </source>
</evidence>
<evidence type="ECO:0000256" key="2">
    <source>
        <dbReference type="ARBA" id="ARBA00022771"/>
    </source>
</evidence>
<evidence type="ECO:0000256" key="7">
    <source>
        <dbReference type="ARBA" id="ARBA00023242"/>
    </source>
</evidence>
<dbReference type="EMBL" id="JAKOGI010000059">
    <property type="protein sequence ID" value="KAJ8446107.1"/>
    <property type="molecule type" value="Genomic_DNA"/>
</dbReference>
<dbReference type="PANTHER" id="PTHR31992">
    <property type="entry name" value="DOF ZINC FINGER PROTEIN DOF1.4-RELATED"/>
    <property type="match status" value="1"/>
</dbReference>
<evidence type="ECO:0000256" key="10">
    <source>
        <dbReference type="SAM" id="MobiDB-lite"/>
    </source>
</evidence>
<dbReference type="GO" id="GO:0003700">
    <property type="term" value="F:DNA-binding transcription factor activity"/>
    <property type="evidence" value="ECO:0007669"/>
    <property type="project" value="UniProtKB-UniRule"/>
</dbReference>
<evidence type="ECO:0000256" key="4">
    <source>
        <dbReference type="ARBA" id="ARBA00023015"/>
    </source>
</evidence>
<dbReference type="Pfam" id="PF02701">
    <property type="entry name" value="Zn_ribbon_Dof"/>
    <property type="match status" value="1"/>
</dbReference>
<proteinExistence type="predicted"/>
<name>A0A9Q1KMR2_9CARY</name>
<dbReference type="Proteomes" id="UP001153076">
    <property type="component" value="Unassembled WGS sequence"/>
</dbReference>
<dbReference type="GO" id="GO:0008270">
    <property type="term" value="F:zinc ion binding"/>
    <property type="evidence" value="ECO:0007669"/>
    <property type="project" value="UniProtKB-KW"/>
</dbReference>
<evidence type="ECO:0000256" key="1">
    <source>
        <dbReference type="ARBA" id="ARBA00022723"/>
    </source>
</evidence>
<keyword evidence="6 9" id="KW-0804">Transcription</keyword>
<sequence>MQDRTAFGVNQMIPMIGEQEQLRCPRCDSTNTKFCYYNNYNLSQPRHFCKACRRYWTKGGALRNIPIGGASRKSTKRSAKRASLSQPEPGPAQVGSIAPLPNPAASTATNEPGLEVRGGAVVGEGFLGPGGVQNEEEETSCWNTSTGNSPMFGRLGKSGVGLLLLVLGWFGSLYCSEVSLVNFFVLNQELYMSNNWGSSEEKKHATDVCSVSIAFEV</sequence>
<accession>A0A9Q1KMR2</accession>
<evidence type="ECO:0000256" key="8">
    <source>
        <dbReference type="PROSITE-ProRule" id="PRU00071"/>
    </source>
</evidence>